<dbReference type="Pfam" id="PF00440">
    <property type="entry name" value="TetR_N"/>
    <property type="match status" value="1"/>
</dbReference>
<protein>
    <submittedName>
        <fullName evidence="5">TetR/AcrR family transcriptional regulator</fullName>
    </submittedName>
</protein>
<evidence type="ECO:0000313" key="6">
    <source>
        <dbReference type="Proteomes" id="UP000220629"/>
    </source>
</evidence>
<dbReference type="InterPro" id="IPR050109">
    <property type="entry name" value="HTH-type_TetR-like_transc_reg"/>
</dbReference>
<evidence type="ECO:0000256" key="4">
    <source>
        <dbReference type="SAM" id="MobiDB-lite"/>
    </source>
</evidence>
<dbReference type="Pfam" id="PF17918">
    <property type="entry name" value="TetR_C_15"/>
    <property type="match status" value="1"/>
</dbReference>
<sequence length="214" mass="22795">MTDRPRRPRLQPRKNPTQPRAAGTVAAIVEAAAQVLETRGIEGFNTNAVAERAGVSIGSLYQYFPGKDALTVALMQRETQRFVEDMDRAMAEPDGMVALGLLIGAAVRQQLQRPMLARLLDEQEASPALRDAVDCDGMETPVAAILRRLLPAGDARGAHAAVDLGEIIHVMVDSAGARGEHDIASLETRLRAAVFGYLRELGLLPAAAPAGPSA</sequence>
<evidence type="ECO:0000256" key="2">
    <source>
        <dbReference type="ARBA" id="ARBA00023125"/>
    </source>
</evidence>
<evidence type="ECO:0000256" key="1">
    <source>
        <dbReference type="ARBA" id="ARBA00023015"/>
    </source>
</evidence>
<proteinExistence type="predicted"/>
<dbReference type="InterPro" id="IPR041669">
    <property type="entry name" value="TetR_C_15"/>
</dbReference>
<dbReference type="Proteomes" id="UP000220629">
    <property type="component" value="Unassembled WGS sequence"/>
</dbReference>
<dbReference type="PANTHER" id="PTHR30055:SF234">
    <property type="entry name" value="HTH-TYPE TRANSCRIPTIONAL REGULATOR BETI"/>
    <property type="match status" value="1"/>
</dbReference>
<dbReference type="InterPro" id="IPR009057">
    <property type="entry name" value="Homeodomain-like_sf"/>
</dbReference>
<dbReference type="EMBL" id="PDDY01000004">
    <property type="protein sequence ID" value="PEH39055.1"/>
    <property type="molecule type" value="Genomic_DNA"/>
</dbReference>
<dbReference type="PROSITE" id="PS50977">
    <property type="entry name" value="HTH_TETR_2"/>
    <property type="match status" value="1"/>
</dbReference>
<dbReference type="PANTHER" id="PTHR30055">
    <property type="entry name" value="HTH-TYPE TRANSCRIPTIONAL REGULATOR RUTR"/>
    <property type="match status" value="1"/>
</dbReference>
<organism evidence="5 6">
    <name type="scientific">Burkholderia gladioli</name>
    <name type="common">Pseudomonas marginata</name>
    <name type="synonym">Phytomonas marginata</name>
    <dbReference type="NCBI Taxonomy" id="28095"/>
    <lineage>
        <taxon>Bacteria</taxon>
        <taxon>Pseudomonadati</taxon>
        <taxon>Pseudomonadota</taxon>
        <taxon>Betaproteobacteria</taxon>
        <taxon>Burkholderiales</taxon>
        <taxon>Burkholderiaceae</taxon>
        <taxon>Burkholderia</taxon>
    </lineage>
</organism>
<reference evidence="6" key="1">
    <citation type="submission" date="2017-09" db="EMBL/GenBank/DDBJ databases">
        <title>FDA dAtabase for Regulatory Grade micrObial Sequences (FDA-ARGOS): Supporting development and validation of Infectious Disease Dx tests.</title>
        <authorList>
            <person name="Minogue T."/>
            <person name="Wolcott M."/>
            <person name="Wasieloski L."/>
            <person name="Aguilar W."/>
            <person name="Moore D."/>
            <person name="Tallon L."/>
            <person name="Sadzewicz L."/>
            <person name="Ott S."/>
            <person name="Zhao X."/>
            <person name="Nagaraj S."/>
            <person name="Vavikolanu K."/>
            <person name="Aluvathingal J."/>
            <person name="Nadendla S."/>
            <person name="Sichtig H."/>
        </authorList>
    </citation>
    <scope>NUCLEOTIDE SEQUENCE [LARGE SCALE GENOMIC DNA]</scope>
    <source>
        <strain evidence="6">FDAARGOS_390</strain>
    </source>
</reference>
<dbReference type="AlphaFoldDB" id="A0A2A7S6Y3"/>
<dbReference type="GO" id="GO:0000976">
    <property type="term" value="F:transcription cis-regulatory region binding"/>
    <property type="evidence" value="ECO:0007669"/>
    <property type="project" value="TreeGrafter"/>
</dbReference>
<dbReference type="Gene3D" id="1.10.357.10">
    <property type="entry name" value="Tetracycline Repressor, domain 2"/>
    <property type="match status" value="1"/>
</dbReference>
<keyword evidence="2" id="KW-0238">DNA-binding</keyword>
<dbReference type="InterPro" id="IPR001647">
    <property type="entry name" value="HTH_TetR"/>
</dbReference>
<dbReference type="PRINTS" id="PR00455">
    <property type="entry name" value="HTHTETR"/>
</dbReference>
<evidence type="ECO:0000256" key="3">
    <source>
        <dbReference type="ARBA" id="ARBA00023163"/>
    </source>
</evidence>
<dbReference type="SUPFAM" id="SSF46689">
    <property type="entry name" value="Homeodomain-like"/>
    <property type="match status" value="1"/>
</dbReference>
<feature type="region of interest" description="Disordered" evidence="4">
    <location>
        <begin position="1"/>
        <end position="21"/>
    </location>
</feature>
<comment type="caution">
    <text evidence="5">The sequence shown here is derived from an EMBL/GenBank/DDBJ whole genome shotgun (WGS) entry which is preliminary data.</text>
</comment>
<dbReference type="RefSeq" id="WP_013697270.1">
    <property type="nucleotide sequence ID" value="NZ_CADEQB010000016.1"/>
</dbReference>
<dbReference type="GO" id="GO:0003700">
    <property type="term" value="F:DNA-binding transcription factor activity"/>
    <property type="evidence" value="ECO:0007669"/>
    <property type="project" value="TreeGrafter"/>
</dbReference>
<feature type="compositionally biased region" description="Basic residues" evidence="4">
    <location>
        <begin position="1"/>
        <end position="12"/>
    </location>
</feature>
<name>A0A2A7S6Y3_BURGA</name>
<dbReference type="OMA" id="RETRRFY"/>
<accession>A0A2A7S6Y3</accession>
<keyword evidence="1" id="KW-0805">Transcription regulation</keyword>
<keyword evidence="3" id="KW-0804">Transcription</keyword>
<evidence type="ECO:0000313" key="5">
    <source>
        <dbReference type="EMBL" id="PEH39055.1"/>
    </source>
</evidence>
<gene>
    <name evidence="5" type="ORF">CRM94_32590</name>
</gene>